<dbReference type="Proteomes" id="UP000000844">
    <property type="component" value="Chromosome"/>
</dbReference>
<accession>D3Q0L9</accession>
<organism evidence="1 2">
    <name type="scientific">Stackebrandtia nassauensis (strain DSM 44728 / CIP 108903 / NRRL B-16338 / NBRC 102104 / LLR-40K-21)</name>
    <dbReference type="NCBI Taxonomy" id="446470"/>
    <lineage>
        <taxon>Bacteria</taxon>
        <taxon>Bacillati</taxon>
        <taxon>Actinomycetota</taxon>
        <taxon>Actinomycetes</taxon>
        <taxon>Glycomycetales</taxon>
        <taxon>Glycomycetaceae</taxon>
        <taxon>Stackebrandtia</taxon>
    </lineage>
</organism>
<evidence type="ECO:0000313" key="2">
    <source>
        <dbReference type="Proteomes" id="UP000000844"/>
    </source>
</evidence>
<dbReference type="EMBL" id="CP001778">
    <property type="protein sequence ID" value="ADD41755.1"/>
    <property type="molecule type" value="Genomic_DNA"/>
</dbReference>
<keyword evidence="2" id="KW-1185">Reference proteome</keyword>
<dbReference type="HOGENOM" id="CLU_2453175_0_0_11"/>
<protein>
    <submittedName>
        <fullName evidence="1">Uncharacterized protein</fullName>
    </submittedName>
</protein>
<reference evidence="1 2" key="1">
    <citation type="journal article" date="2009" name="Stand. Genomic Sci.">
        <title>Complete genome sequence of Stackebrandtia nassauensis type strain (LLR-40K-21).</title>
        <authorList>
            <person name="Munk C."/>
            <person name="Lapidus A."/>
            <person name="Copeland A."/>
            <person name="Jando M."/>
            <person name="Mayilraj S."/>
            <person name="Glavina Del Rio T."/>
            <person name="Nolan M."/>
            <person name="Chen F."/>
            <person name="Lucas S."/>
            <person name="Tice H."/>
            <person name="Cheng J.F."/>
            <person name="Han C."/>
            <person name="Detter J.C."/>
            <person name="Bruce D."/>
            <person name="Goodwin L."/>
            <person name="Chain P."/>
            <person name="Pitluck S."/>
            <person name="Goker M."/>
            <person name="Ovchinikova G."/>
            <person name="Pati A."/>
            <person name="Ivanova N."/>
            <person name="Mavromatis K."/>
            <person name="Chen A."/>
            <person name="Palaniappan K."/>
            <person name="Land M."/>
            <person name="Hauser L."/>
            <person name="Chang Y.J."/>
            <person name="Jeffries C.D."/>
            <person name="Bristow J."/>
            <person name="Eisen J.A."/>
            <person name="Markowitz V."/>
            <person name="Hugenholtz P."/>
            <person name="Kyrpides N.C."/>
            <person name="Klenk H.P."/>
        </authorList>
    </citation>
    <scope>NUCLEOTIDE SEQUENCE [LARGE SCALE GENOMIC DNA]</scope>
    <source>
        <strain evidence="2">DSM 44728 / CIP 108903 / NRRL B-16338 / NBRC 102104 / LLR-40K-21</strain>
    </source>
</reference>
<dbReference type="AlphaFoldDB" id="D3Q0L9"/>
<dbReference type="RefSeq" id="WP_013017326.1">
    <property type="nucleotide sequence ID" value="NC_013947.1"/>
</dbReference>
<proteinExistence type="predicted"/>
<name>D3Q0L9_STANL</name>
<dbReference type="KEGG" id="sna:Snas_2061"/>
<dbReference type="STRING" id="446470.Snas_2061"/>
<gene>
    <name evidence="1" type="ordered locus">Snas_2061</name>
</gene>
<sequence length="89" mass="9738">MSLSHGHRGTDVRKSAVTHADLVTGVRRTLAHLPGAADLVIGHVFCGEPLPVMARRLRIPLAQAPGLLRQSLKLLRPIMSETEFAGRRR</sequence>
<evidence type="ECO:0000313" key="1">
    <source>
        <dbReference type="EMBL" id="ADD41755.1"/>
    </source>
</evidence>